<proteinExistence type="inferred from homology"/>
<name>A0A940RV08_9ACTN</name>
<dbReference type="PRINTS" id="PR00080">
    <property type="entry name" value="SDRFAMILY"/>
</dbReference>
<dbReference type="Gene3D" id="3.40.50.720">
    <property type="entry name" value="NAD(P)-binding Rossmann-like Domain"/>
    <property type="match status" value="1"/>
</dbReference>
<evidence type="ECO:0000256" key="2">
    <source>
        <dbReference type="ARBA" id="ARBA00023002"/>
    </source>
</evidence>
<dbReference type="SUPFAM" id="SSF51735">
    <property type="entry name" value="NAD(P)-binding Rossmann-fold domains"/>
    <property type="match status" value="1"/>
</dbReference>
<dbReference type="InterPro" id="IPR002347">
    <property type="entry name" value="SDR_fam"/>
</dbReference>
<dbReference type="PANTHER" id="PTHR44196">
    <property type="entry name" value="DEHYDROGENASE/REDUCTASE SDR FAMILY MEMBER 7B"/>
    <property type="match status" value="1"/>
</dbReference>
<evidence type="ECO:0000256" key="3">
    <source>
        <dbReference type="RuleBase" id="RU000363"/>
    </source>
</evidence>
<evidence type="ECO:0000256" key="1">
    <source>
        <dbReference type="ARBA" id="ARBA00006484"/>
    </source>
</evidence>
<dbReference type="PANTHER" id="PTHR44196:SF1">
    <property type="entry name" value="DEHYDROGENASE_REDUCTASE SDR FAMILY MEMBER 7B"/>
    <property type="match status" value="1"/>
</dbReference>
<dbReference type="EMBL" id="JAGIQL010000027">
    <property type="protein sequence ID" value="MBP0457761.1"/>
    <property type="molecule type" value="Genomic_DNA"/>
</dbReference>
<dbReference type="PRINTS" id="PR00081">
    <property type="entry name" value="GDHRDH"/>
</dbReference>
<dbReference type="CDD" id="cd05233">
    <property type="entry name" value="SDR_c"/>
    <property type="match status" value="1"/>
</dbReference>
<protein>
    <submittedName>
        <fullName evidence="4">SDR family NAD(P)-dependent oxidoreductase</fullName>
    </submittedName>
</protein>
<dbReference type="AlphaFoldDB" id="A0A940RV08"/>
<dbReference type="GO" id="GO:0016020">
    <property type="term" value="C:membrane"/>
    <property type="evidence" value="ECO:0007669"/>
    <property type="project" value="TreeGrafter"/>
</dbReference>
<dbReference type="InterPro" id="IPR036291">
    <property type="entry name" value="NAD(P)-bd_dom_sf"/>
</dbReference>
<comment type="similarity">
    <text evidence="1 3">Belongs to the short-chain dehydrogenases/reductases (SDR) family.</text>
</comment>
<dbReference type="Pfam" id="PF00106">
    <property type="entry name" value="adh_short"/>
    <property type="match status" value="1"/>
</dbReference>
<dbReference type="PROSITE" id="PS00061">
    <property type="entry name" value="ADH_SHORT"/>
    <property type="match status" value="1"/>
</dbReference>
<dbReference type="InterPro" id="IPR020904">
    <property type="entry name" value="Sc_DH/Rdtase_CS"/>
</dbReference>
<evidence type="ECO:0000313" key="4">
    <source>
        <dbReference type="EMBL" id="MBP0457761.1"/>
    </source>
</evidence>
<reference evidence="4" key="1">
    <citation type="submission" date="2021-03" db="EMBL/GenBank/DDBJ databases">
        <title>Whole genome sequence of Streptomyces bomunensis MMS17-BM035.</title>
        <authorList>
            <person name="Lee J.H."/>
        </authorList>
    </citation>
    <scope>NUCLEOTIDE SEQUENCE</scope>
    <source>
        <strain evidence="4">MMS17-BM035</strain>
    </source>
</reference>
<accession>A0A940RV08</accession>
<dbReference type="GO" id="GO:0016491">
    <property type="term" value="F:oxidoreductase activity"/>
    <property type="evidence" value="ECO:0007669"/>
    <property type="project" value="UniProtKB-KW"/>
</dbReference>
<comment type="caution">
    <text evidence="4">The sequence shown here is derived from an EMBL/GenBank/DDBJ whole genome shotgun (WGS) entry which is preliminary data.</text>
</comment>
<sequence>MALVTGASSGIGAAVSRRMAAGGWDLLVTGRDAERLHEVATATSGVALPADLSSPEGARGLVSSAFATTDRIDLLVAGAGVGWAGPFSAMPAAAVDRVVSVDLTSVLHLVRLVLPHMLAEKRGHIVLVGSVAGTLGVREEAVYSAAKAAICVFADALRYELRGTGVRVTHIVPGVVDTRFFERRGRPYTRTRPRPVPAEQVADAVWDALVHGRDEVYVPAWLQWPRRVRGVAPTVYRRLAARFG</sequence>
<keyword evidence="2" id="KW-0560">Oxidoreductase</keyword>
<evidence type="ECO:0000313" key="5">
    <source>
        <dbReference type="Proteomes" id="UP000670475"/>
    </source>
</evidence>
<dbReference type="Proteomes" id="UP000670475">
    <property type="component" value="Unassembled WGS sequence"/>
</dbReference>
<organism evidence="4 5">
    <name type="scientific">Streptomyces montanisoli</name>
    <dbReference type="NCBI Taxonomy" id="2798581"/>
    <lineage>
        <taxon>Bacteria</taxon>
        <taxon>Bacillati</taxon>
        <taxon>Actinomycetota</taxon>
        <taxon>Actinomycetes</taxon>
        <taxon>Kitasatosporales</taxon>
        <taxon>Streptomycetaceae</taxon>
        <taxon>Streptomyces</taxon>
    </lineage>
</organism>
<gene>
    <name evidence="4" type="ORF">JFN87_09640</name>
</gene>
<keyword evidence="5" id="KW-1185">Reference proteome</keyword>